<dbReference type="Pfam" id="PF00483">
    <property type="entry name" value="NTP_transferase"/>
    <property type="match status" value="1"/>
</dbReference>
<feature type="non-terminal residue" evidence="2">
    <location>
        <position position="1"/>
    </location>
</feature>
<dbReference type="SUPFAM" id="SSF53448">
    <property type="entry name" value="Nucleotide-diphospho-sugar transferases"/>
    <property type="match status" value="1"/>
</dbReference>
<sequence>EVNDMDPDEINMKALVLAGGKGTRLKPLTNTMAKQLLPVANRPILFYVLDQVAKSGINEIGIIVSPETGDWIKEAVGDGSRWEVRVTYILQPEPLGLAHAVKTARDFLGDSSFLMFLGDNLIKGGIPQFVEQFKRYSPEAMLLLKEVSNPGSFGVVELNSLGQIVHIEEKPKQPRSNLALVGIYLFSPEVHRAIDGIKPSWRGELEITDAIQNLLDMGKTVQSHILEGWWLDTGKKGDLLEANRVVLDDFLKRDVKGEIDSKSRIVGRVEVGRGTKIENSTLRGPVSIAQ</sequence>
<evidence type="ECO:0000259" key="1">
    <source>
        <dbReference type="Pfam" id="PF00483"/>
    </source>
</evidence>
<dbReference type="InterPro" id="IPR029044">
    <property type="entry name" value="Nucleotide-diphossugar_trans"/>
</dbReference>
<dbReference type="NCBIfam" id="TIGR01208">
    <property type="entry name" value="rmlA_long"/>
    <property type="match status" value="1"/>
</dbReference>
<dbReference type="PANTHER" id="PTHR42883">
    <property type="entry name" value="GLUCOSE-1-PHOSPHATE THYMIDYLTRANSFERASE"/>
    <property type="match status" value="1"/>
</dbReference>
<protein>
    <recommendedName>
        <fullName evidence="1">Nucleotidyl transferase domain-containing protein</fullName>
    </recommendedName>
</protein>
<name>X1E3X7_9ZZZZ</name>
<dbReference type="EMBL" id="BART01021711">
    <property type="protein sequence ID" value="GAH03368.1"/>
    <property type="molecule type" value="Genomic_DNA"/>
</dbReference>
<proteinExistence type="predicted"/>
<dbReference type="InterPro" id="IPR005835">
    <property type="entry name" value="NTP_transferase_dom"/>
</dbReference>
<dbReference type="InterPro" id="IPR005908">
    <property type="entry name" value="G1P_thy_trans_l"/>
</dbReference>
<gene>
    <name evidence="2" type="ORF">S01H4_39955</name>
</gene>
<evidence type="ECO:0000313" key="2">
    <source>
        <dbReference type="EMBL" id="GAH03368.1"/>
    </source>
</evidence>
<feature type="domain" description="Nucleotidyl transferase" evidence="1">
    <location>
        <begin position="13"/>
        <end position="247"/>
    </location>
</feature>
<dbReference type="AlphaFoldDB" id="X1E3X7"/>
<comment type="caution">
    <text evidence="2">The sequence shown here is derived from an EMBL/GenBank/DDBJ whole genome shotgun (WGS) entry which is preliminary data.</text>
</comment>
<dbReference type="CDD" id="cd04189">
    <property type="entry name" value="G1P_TT_long"/>
    <property type="match status" value="1"/>
</dbReference>
<reference evidence="2" key="1">
    <citation type="journal article" date="2014" name="Front. Microbiol.">
        <title>High frequency of phylogenetically diverse reductive dehalogenase-homologous genes in deep subseafloor sedimentary metagenomes.</title>
        <authorList>
            <person name="Kawai M."/>
            <person name="Futagami T."/>
            <person name="Toyoda A."/>
            <person name="Takaki Y."/>
            <person name="Nishi S."/>
            <person name="Hori S."/>
            <person name="Arai W."/>
            <person name="Tsubouchi T."/>
            <person name="Morono Y."/>
            <person name="Uchiyama I."/>
            <person name="Ito T."/>
            <person name="Fujiyama A."/>
            <person name="Inagaki F."/>
            <person name="Takami H."/>
        </authorList>
    </citation>
    <scope>NUCLEOTIDE SEQUENCE</scope>
    <source>
        <strain evidence="2">Expedition CK06-06</strain>
    </source>
</reference>
<feature type="non-terminal residue" evidence="2">
    <location>
        <position position="290"/>
    </location>
</feature>
<dbReference type="Gene3D" id="3.90.550.10">
    <property type="entry name" value="Spore Coat Polysaccharide Biosynthesis Protein SpsA, Chain A"/>
    <property type="match status" value="1"/>
</dbReference>
<dbReference type="PANTHER" id="PTHR42883:SF2">
    <property type="entry name" value="THYMIDYLYLTRANSFERASE"/>
    <property type="match status" value="1"/>
</dbReference>
<organism evidence="2">
    <name type="scientific">marine sediment metagenome</name>
    <dbReference type="NCBI Taxonomy" id="412755"/>
    <lineage>
        <taxon>unclassified sequences</taxon>
        <taxon>metagenomes</taxon>
        <taxon>ecological metagenomes</taxon>
    </lineage>
</organism>
<accession>X1E3X7</accession>